<dbReference type="InterPro" id="IPR037396">
    <property type="entry name" value="FMN_HAD"/>
</dbReference>
<evidence type="ECO:0000256" key="6">
    <source>
        <dbReference type="PIRSR" id="PIRSR000138-1"/>
    </source>
</evidence>
<feature type="active site" description="Proton acceptor" evidence="6">
    <location>
        <position position="284"/>
    </location>
</feature>
<evidence type="ECO:0000256" key="5">
    <source>
        <dbReference type="ARBA" id="ARBA00024042"/>
    </source>
</evidence>
<keyword evidence="3 7" id="KW-0288">FMN</keyword>
<feature type="binding site" evidence="7">
    <location>
        <position position="187"/>
    </location>
    <ligand>
        <name>glyoxylate</name>
        <dbReference type="ChEBI" id="CHEBI:36655"/>
    </ligand>
</feature>
<evidence type="ECO:0000313" key="9">
    <source>
        <dbReference type="EMBL" id="QUF07246.1"/>
    </source>
</evidence>
<dbReference type="InterPro" id="IPR013785">
    <property type="entry name" value="Aldolase_TIM"/>
</dbReference>
<evidence type="ECO:0000259" key="8">
    <source>
        <dbReference type="PROSITE" id="PS51349"/>
    </source>
</evidence>
<evidence type="ECO:0000256" key="1">
    <source>
        <dbReference type="ARBA" id="ARBA00001917"/>
    </source>
</evidence>
<feature type="binding site" evidence="7">
    <location>
        <position position="178"/>
    </location>
    <ligand>
        <name>FMN</name>
        <dbReference type="ChEBI" id="CHEBI:58210"/>
    </ligand>
</feature>
<evidence type="ECO:0000256" key="2">
    <source>
        <dbReference type="ARBA" id="ARBA00022630"/>
    </source>
</evidence>
<dbReference type="EMBL" id="CP073249">
    <property type="protein sequence ID" value="QUF07246.1"/>
    <property type="molecule type" value="Genomic_DNA"/>
</dbReference>
<dbReference type="Proteomes" id="UP000677152">
    <property type="component" value="Chromosome"/>
</dbReference>
<feature type="binding site" evidence="7">
    <location>
        <position position="150"/>
    </location>
    <ligand>
        <name>FMN</name>
        <dbReference type="ChEBI" id="CHEBI:58210"/>
    </ligand>
</feature>
<feature type="binding site" evidence="7">
    <location>
        <position position="128"/>
    </location>
    <ligand>
        <name>FMN</name>
        <dbReference type="ChEBI" id="CHEBI:58210"/>
    </ligand>
</feature>
<sequence>MTAQFAAYQNEIYLQGLAGTVPPFTTDPEGLAESARQRLGPGPYWYVAGAAGSGATARANREAFDGWRIVPRMLTGASQRHLGVTVLGTEMPAPVLLAPIGVQSILHPDGELATARAAAELGVPFVLSTASSHTVEEVAEAAGDGPRWFQLYRPNEPEVCASILDRARKAGFSTLVVTLDTWTLAWRPHDLDHAYLPFIRGIGTATPFSDPVFRAGLSAPPEEDLTEAVLRWVQMFTGTDHRWEDLPFLREHWDGPIVLKGVLHPDDALRAADAGMDGVVVSNHGGRQVDGAVAALDALPDVVDAVAGRMEVLFDSGVRGGADVLKALALGARAVLLGRPYAYGLAHGGQQGVRHVLRSLLADFDLTLGLSGHRSPAELGRDALRAAPGRWAG</sequence>
<evidence type="ECO:0000256" key="7">
    <source>
        <dbReference type="PIRSR" id="PIRSR000138-2"/>
    </source>
</evidence>
<dbReference type="CDD" id="cd03332">
    <property type="entry name" value="LMO_FMN"/>
    <property type="match status" value="1"/>
</dbReference>
<feature type="binding site" evidence="7">
    <location>
        <position position="287"/>
    </location>
    <ligand>
        <name>glyoxylate</name>
        <dbReference type="ChEBI" id="CHEBI:36655"/>
    </ligand>
</feature>
<feature type="binding site" evidence="7">
    <location>
        <position position="152"/>
    </location>
    <ligand>
        <name>glyoxylate</name>
        <dbReference type="ChEBI" id="CHEBI:36655"/>
    </ligand>
</feature>
<keyword evidence="4" id="KW-0560">Oxidoreductase</keyword>
<dbReference type="PROSITE" id="PS51349">
    <property type="entry name" value="FMN_HYDROXY_ACID_DH_2"/>
    <property type="match status" value="1"/>
</dbReference>
<dbReference type="Gene3D" id="3.20.20.70">
    <property type="entry name" value="Aldolase class I"/>
    <property type="match status" value="1"/>
</dbReference>
<evidence type="ECO:0000256" key="4">
    <source>
        <dbReference type="ARBA" id="ARBA00023002"/>
    </source>
</evidence>
<feature type="binding site" evidence="7">
    <location>
        <begin position="338"/>
        <end position="339"/>
    </location>
    <ligand>
        <name>FMN</name>
        <dbReference type="ChEBI" id="CHEBI:58210"/>
    </ligand>
</feature>
<feature type="binding site" evidence="7">
    <location>
        <begin position="315"/>
        <end position="319"/>
    </location>
    <ligand>
        <name>FMN</name>
        <dbReference type="ChEBI" id="CHEBI:58210"/>
    </ligand>
</feature>
<dbReference type="InterPro" id="IPR037350">
    <property type="entry name" value="LMO_FMN"/>
</dbReference>
<dbReference type="GO" id="GO:0010181">
    <property type="term" value="F:FMN binding"/>
    <property type="evidence" value="ECO:0007669"/>
    <property type="project" value="InterPro"/>
</dbReference>
<evidence type="ECO:0000313" key="10">
    <source>
        <dbReference type="Proteomes" id="UP000677152"/>
    </source>
</evidence>
<gene>
    <name evidence="9" type="ORF">KCV87_15115</name>
</gene>
<feature type="domain" description="FMN hydroxy acid dehydrogenase" evidence="8">
    <location>
        <begin position="20"/>
        <end position="389"/>
    </location>
</feature>
<name>A0AA45R6P1_9PSEU</name>
<comment type="similarity">
    <text evidence="5">Belongs to the FMN-dependent alpha-hydroxy acid dehydrogenase family.</text>
</comment>
<dbReference type="FunFam" id="3.20.20.70:FF:000132">
    <property type="entry name" value="FMN dependent dehydrogenase"/>
    <property type="match status" value="1"/>
</dbReference>
<feature type="binding site" evidence="7">
    <location>
        <position position="46"/>
    </location>
    <ligand>
        <name>glyoxylate</name>
        <dbReference type="ChEBI" id="CHEBI:36655"/>
    </ligand>
</feature>
<dbReference type="PANTHER" id="PTHR10578:SF143">
    <property type="entry name" value="FMN-DEPENDENT ALPHA-HYDROXY ACID DEHYDROGENASE PB1A11.03"/>
    <property type="match status" value="1"/>
</dbReference>
<dbReference type="Pfam" id="PF01070">
    <property type="entry name" value="FMN_dh"/>
    <property type="match status" value="1"/>
</dbReference>
<dbReference type="InterPro" id="IPR012133">
    <property type="entry name" value="Alpha-hydoxy_acid_DH_FMN"/>
</dbReference>
<dbReference type="PROSITE" id="PS00557">
    <property type="entry name" value="FMN_HYDROXY_ACID_DH_1"/>
    <property type="match status" value="1"/>
</dbReference>
<dbReference type="PANTHER" id="PTHR10578">
    <property type="entry name" value="S -2-HYDROXY-ACID OXIDASE-RELATED"/>
    <property type="match status" value="1"/>
</dbReference>
<dbReference type="InterPro" id="IPR008259">
    <property type="entry name" value="FMN_hydac_DH_AS"/>
</dbReference>
<comment type="cofactor">
    <cofactor evidence="1">
        <name>FMN</name>
        <dbReference type="ChEBI" id="CHEBI:58210"/>
    </cofactor>
</comment>
<reference evidence="9" key="1">
    <citation type="submission" date="2021-04" db="EMBL/GenBank/DDBJ databases">
        <title>Genomic sequence of Actinosynnema pretiosum subsp. pretiosum ATCC 31280 (C-14919).</title>
        <authorList>
            <person name="Bai L."/>
            <person name="Wang X."/>
            <person name="Xiao Y."/>
        </authorList>
    </citation>
    <scope>NUCLEOTIDE SEQUENCE</scope>
    <source>
        <strain evidence="9">ATCC 31280</strain>
    </source>
</reference>
<feature type="binding site" evidence="7">
    <location>
        <begin position="99"/>
        <end position="101"/>
    </location>
    <ligand>
        <name>FMN</name>
        <dbReference type="ChEBI" id="CHEBI:58210"/>
    </ligand>
</feature>
<evidence type="ECO:0000256" key="3">
    <source>
        <dbReference type="ARBA" id="ARBA00022643"/>
    </source>
</evidence>
<feature type="binding site" evidence="7">
    <location>
        <position position="282"/>
    </location>
    <ligand>
        <name>FMN</name>
        <dbReference type="ChEBI" id="CHEBI:58210"/>
    </ligand>
</feature>
<proteinExistence type="inferred from homology"/>
<protein>
    <submittedName>
        <fullName evidence="9">Lactate 2-monooxygenase</fullName>
    </submittedName>
</protein>
<feature type="binding site" evidence="7">
    <location>
        <position position="260"/>
    </location>
    <ligand>
        <name>glyoxylate</name>
        <dbReference type="ChEBI" id="CHEBI:36655"/>
    </ligand>
</feature>
<keyword evidence="2 7" id="KW-0285">Flavoprotein</keyword>
<dbReference type="PIRSF" id="PIRSF000138">
    <property type="entry name" value="Al-hdrx_acd_dh"/>
    <property type="match status" value="1"/>
</dbReference>
<dbReference type="GO" id="GO:0016491">
    <property type="term" value="F:oxidoreductase activity"/>
    <property type="evidence" value="ECO:0007669"/>
    <property type="project" value="UniProtKB-KW"/>
</dbReference>
<feature type="binding site" evidence="7">
    <location>
        <position position="284"/>
    </location>
    <ligand>
        <name>glyoxylate</name>
        <dbReference type="ChEBI" id="CHEBI:36655"/>
    </ligand>
</feature>
<organism evidence="9 10">
    <name type="scientific">Actinosynnema pretiosum subsp. pretiosum</name>
    <dbReference type="NCBI Taxonomy" id="103721"/>
    <lineage>
        <taxon>Bacteria</taxon>
        <taxon>Bacillati</taxon>
        <taxon>Actinomycetota</taxon>
        <taxon>Actinomycetes</taxon>
        <taxon>Pseudonocardiales</taxon>
        <taxon>Pseudonocardiaceae</taxon>
        <taxon>Actinosynnema</taxon>
    </lineage>
</organism>
<dbReference type="AlphaFoldDB" id="A0AA45R6P1"/>
<accession>A0AA45R6P1</accession>
<dbReference type="SUPFAM" id="SSF51395">
    <property type="entry name" value="FMN-linked oxidoreductases"/>
    <property type="match status" value="1"/>
</dbReference>
<dbReference type="InterPro" id="IPR000262">
    <property type="entry name" value="FMN-dep_DH"/>
</dbReference>